<protein>
    <submittedName>
        <fullName evidence="1">Uncharacterized protein</fullName>
    </submittedName>
</protein>
<dbReference type="Proteomes" id="UP000500911">
    <property type="component" value="Segment"/>
</dbReference>
<dbReference type="EMBL" id="MT006240">
    <property type="protein sequence ID" value="QIG78314.1"/>
    <property type="molecule type" value="Genomic_DNA"/>
</dbReference>
<reference evidence="1 2" key="1">
    <citation type="submission" date="2020-01" db="EMBL/GenBank/DDBJ databases">
        <title>Honey bees harbor a diverse gut virome engaging in nested strain-level interactions with the microbiota.</title>
        <authorList>
            <person name="Bonilla-Rosso G."/>
            <person name="Steiner T."/>
            <person name="Wichmann F."/>
            <person name="Bexkens E."/>
            <person name="Engel P."/>
        </authorList>
    </citation>
    <scope>NUCLEOTIDE SEQUENCE [LARGE SCALE GENOMIC DNA]</scope>
</reference>
<sequence length="101" mass="11839">MIAMIKRLRQYAKVSGYELGEDNTPKLVEHIVEGAYKDVDRVKERASREWKGFMPTDVEFHRQNTTMSDTEYYKHAIFGEDTIVTYEDNKQSADESKNDNK</sequence>
<proteinExistence type="predicted"/>
<keyword evidence="2" id="KW-1185">Reference proteome</keyword>
<gene>
    <name evidence="1" type="ORF">BAAR0010003c01_00019</name>
</gene>
<accession>A0A6G6Y043</accession>
<organism evidence="1 2">
    <name type="scientific">Bifidobacterium phage BadAargau2</name>
    <dbReference type="NCBI Taxonomy" id="2713242"/>
    <lineage>
        <taxon>Viruses</taxon>
        <taxon>Duplodnaviria</taxon>
        <taxon>Heunggongvirae</taxon>
        <taxon>Uroviricota</taxon>
        <taxon>Caudoviricetes</taxon>
        <taxon>Badaztecvirus</taxon>
        <taxon>Badaztecvirus badaargau2</taxon>
    </lineage>
</organism>
<evidence type="ECO:0000313" key="1">
    <source>
        <dbReference type="EMBL" id="QIG78314.1"/>
    </source>
</evidence>
<evidence type="ECO:0000313" key="2">
    <source>
        <dbReference type="Proteomes" id="UP000500911"/>
    </source>
</evidence>
<name>A0A6G6Y043_9CAUD</name>